<evidence type="ECO:0000313" key="2">
    <source>
        <dbReference type="Proteomes" id="UP000020406"/>
    </source>
</evidence>
<protein>
    <submittedName>
        <fullName evidence="1">Uncharacterized protein</fullName>
    </submittedName>
</protein>
<gene>
    <name evidence="1" type="ORF">AF72_05510</name>
</gene>
<dbReference type="Proteomes" id="UP000020406">
    <property type="component" value="Unassembled WGS sequence"/>
</dbReference>
<reference evidence="1 2" key="1">
    <citation type="journal article" date="2014" name="Genome Announc.">
        <title>Draft Genome Sequence of Xylella fastidiosa Pear Leaf Scorch Strain in Taiwan.</title>
        <authorList>
            <person name="Su C.C."/>
            <person name="Deng W.L."/>
            <person name="Jan F.J."/>
            <person name="Chang C.J."/>
            <person name="Huang H."/>
            <person name="Chen J."/>
        </authorList>
    </citation>
    <scope>NUCLEOTIDE SEQUENCE [LARGE SCALE GENOMIC DNA]</scope>
    <source>
        <strain evidence="1 2">PLS229</strain>
    </source>
</reference>
<dbReference type="AlphaFoldDB" id="Z9JL50"/>
<dbReference type="EMBL" id="JDSQ01000007">
    <property type="protein sequence ID" value="EWS78497.1"/>
    <property type="molecule type" value="Genomic_DNA"/>
</dbReference>
<proteinExistence type="predicted"/>
<organism evidence="1 2">
    <name type="scientific">Xylella taiwanensis</name>
    <dbReference type="NCBI Taxonomy" id="1444770"/>
    <lineage>
        <taxon>Bacteria</taxon>
        <taxon>Pseudomonadati</taxon>
        <taxon>Pseudomonadota</taxon>
        <taxon>Gammaproteobacteria</taxon>
        <taxon>Lysobacterales</taxon>
        <taxon>Lysobacteraceae</taxon>
        <taxon>Xylella</taxon>
    </lineage>
</organism>
<name>Z9JL50_9GAMM</name>
<comment type="caution">
    <text evidence="1">The sequence shown here is derived from an EMBL/GenBank/DDBJ whole genome shotgun (WGS) entry which is preliminary data.</text>
</comment>
<dbReference type="PATRIC" id="fig|1444770.3.peg.1318"/>
<sequence length="52" mass="5886">MCGTSDDGMMVRRWLLCYLLAVQGDLWRLLLNRLAFGHLSQSRQGDLYAGIA</sequence>
<evidence type="ECO:0000313" key="1">
    <source>
        <dbReference type="EMBL" id="EWS78497.1"/>
    </source>
</evidence>
<accession>Z9JL50</accession>